<dbReference type="CDD" id="cd11058">
    <property type="entry name" value="CYP60B-like"/>
    <property type="match status" value="1"/>
</dbReference>
<dbReference type="InParanoid" id="B8MEJ2"/>
<gene>
    <name evidence="11" type="ORF">TSTA_016940</name>
</gene>
<evidence type="ECO:0000313" key="12">
    <source>
        <dbReference type="Proteomes" id="UP000001745"/>
    </source>
</evidence>
<dbReference type="PANTHER" id="PTHR24305:SF230">
    <property type="entry name" value="P450, PUTATIVE (EUROFUNG)-RELATED"/>
    <property type="match status" value="1"/>
</dbReference>
<comment type="similarity">
    <text evidence="2 9">Belongs to the cytochrome P450 family.</text>
</comment>
<dbReference type="Proteomes" id="UP000001745">
    <property type="component" value="Unassembled WGS sequence"/>
</dbReference>
<keyword evidence="10" id="KW-0472">Membrane</keyword>
<keyword evidence="3 8" id="KW-0349">Heme</keyword>
<keyword evidence="7 9" id="KW-0503">Monooxygenase</keyword>
<feature type="binding site" description="axial binding residue" evidence="8">
    <location>
        <position position="452"/>
    </location>
    <ligand>
        <name>heme</name>
        <dbReference type="ChEBI" id="CHEBI:30413"/>
    </ligand>
    <ligandPart>
        <name>Fe</name>
        <dbReference type="ChEBI" id="CHEBI:18248"/>
    </ligandPart>
</feature>
<protein>
    <submittedName>
        <fullName evidence="11">Cytochrome P450, putative</fullName>
    </submittedName>
</protein>
<dbReference type="OMA" id="MNHSKEN"/>
<evidence type="ECO:0000256" key="5">
    <source>
        <dbReference type="ARBA" id="ARBA00023002"/>
    </source>
</evidence>
<dbReference type="OrthoDB" id="4219675at2759"/>
<dbReference type="SUPFAM" id="SSF48264">
    <property type="entry name" value="Cytochrome P450"/>
    <property type="match status" value="1"/>
</dbReference>
<dbReference type="PRINTS" id="PR00463">
    <property type="entry name" value="EP450I"/>
</dbReference>
<proteinExistence type="inferred from homology"/>
<name>B8MEJ2_TALSN</name>
<keyword evidence="10" id="KW-1133">Transmembrane helix</keyword>
<evidence type="ECO:0000256" key="1">
    <source>
        <dbReference type="ARBA" id="ARBA00001971"/>
    </source>
</evidence>
<evidence type="ECO:0000256" key="7">
    <source>
        <dbReference type="ARBA" id="ARBA00023033"/>
    </source>
</evidence>
<accession>B8MEJ2</accession>
<dbReference type="GO" id="GO:0005506">
    <property type="term" value="F:iron ion binding"/>
    <property type="evidence" value="ECO:0007669"/>
    <property type="project" value="InterPro"/>
</dbReference>
<dbReference type="InterPro" id="IPR050121">
    <property type="entry name" value="Cytochrome_P450_monoxygenase"/>
</dbReference>
<dbReference type="eggNOG" id="KOG0158">
    <property type="taxonomic scope" value="Eukaryota"/>
</dbReference>
<keyword evidence="6 8" id="KW-0408">Iron</keyword>
<dbReference type="Pfam" id="PF00067">
    <property type="entry name" value="p450"/>
    <property type="match status" value="1"/>
</dbReference>
<dbReference type="PhylomeDB" id="B8MEJ2"/>
<dbReference type="RefSeq" id="XP_002483853.1">
    <property type="nucleotide sequence ID" value="XM_002483808.1"/>
</dbReference>
<dbReference type="AlphaFoldDB" id="B8MEJ2"/>
<dbReference type="InterPro" id="IPR002401">
    <property type="entry name" value="Cyt_P450_E_grp-I"/>
</dbReference>
<dbReference type="PRINTS" id="PR00385">
    <property type="entry name" value="P450"/>
</dbReference>
<evidence type="ECO:0000256" key="4">
    <source>
        <dbReference type="ARBA" id="ARBA00022723"/>
    </source>
</evidence>
<sequence>MTTLIALWQLAQPDKIKFWAYVGLSLSAVSCLYIAATIIYNIFFHPLCYFPGPFIHRVSRVPWAIRHARGEQAFHTQRLHDRYGPVVRIAPNHLSFTDRQAWKDIYYHRIGNESGATEMAKSTEFTRNVKGQITTIVNADQEEHQRLRRALAHGFSDSSMRQQEPIMLKHIDMLVNRLRQESVNGLKKSNMAEWYNWTTFDLSSDLIFGESFHCLETVNYHPWVATIMKTIKFHAFMIALGYGGLRGLVQLIHKAGGFLAMKTMRGYIDSMLKSRLSMDQSRDDLFEGLAKRRHEWEKLGVNATVLLLAGSETTATCLSGTTYFLLTHPEVLKKVTNEIRTSFSSDTEINIQSVSRLTYLLPVLNESLRMYPPLTSGMVRKVPTGGARIAGHYVPADTLVEVQHWSINHSKDNWVDPWSFRPERFMVDAKVAKERGDLLDAVQAFSIGPRNCIGQNLAMTEMRLILAKIFYNFDMKLADDSHRWIERQKNYNVWDRIPLNVTLTPVGNK</sequence>
<dbReference type="GO" id="GO:0004497">
    <property type="term" value="F:monooxygenase activity"/>
    <property type="evidence" value="ECO:0007669"/>
    <property type="project" value="UniProtKB-KW"/>
</dbReference>
<dbReference type="InterPro" id="IPR036396">
    <property type="entry name" value="Cyt_P450_sf"/>
</dbReference>
<dbReference type="PANTHER" id="PTHR24305">
    <property type="entry name" value="CYTOCHROME P450"/>
    <property type="match status" value="1"/>
</dbReference>
<evidence type="ECO:0000256" key="2">
    <source>
        <dbReference type="ARBA" id="ARBA00010617"/>
    </source>
</evidence>
<evidence type="ECO:0000256" key="8">
    <source>
        <dbReference type="PIRSR" id="PIRSR602401-1"/>
    </source>
</evidence>
<dbReference type="GeneID" id="8103667"/>
<evidence type="ECO:0000256" key="10">
    <source>
        <dbReference type="SAM" id="Phobius"/>
    </source>
</evidence>
<keyword evidence="10" id="KW-0812">Transmembrane</keyword>
<evidence type="ECO:0000256" key="3">
    <source>
        <dbReference type="ARBA" id="ARBA00022617"/>
    </source>
</evidence>
<dbReference type="EMBL" id="EQ962656">
    <property type="protein sequence ID" value="EED16619.1"/>
    <property type="molecule type" value="Genomic_DNA"/>
</dbReference>
<comment type="cofactor">
    <cofactor evidence="1 8">
        <name>heme</name>
        <dbReference type="ChEBI" id="CHEBI:30413"/>
    </cofactor>
</comment>
<dbReference type="PROSITE" id="PS00086">
    <property type="entry name" value="CYTOCHROME_P450"/>
    <property type="match status" value="1"/>
</dbReference>
<evidence type="ECO:0000256" key="6">
    <source>
        <dbReference type="ARBA" id="ARBA00023004"/>
    </source>
</evidence>
<dbReference type="InterPro" id="IPR017972">
    <property type="entry name" value="Cyt_P450_CS"/>
</dbReference>
<dbReference type="GO" id="GO:0020037">
    <property type="term" value="F:heme binding"/>
    <property type="evidence" value="ECO:0007669"/>
    <property type="project" value="InterPro"/>
</dbReference>
<dbReference type="STRING" id="441959.B8MEJ2"/>
<dbReference type="InterPro" id="IPR001128">
    <property type="entry name" value="Cyt_P450"/>
</dbReference>
<dbReference type="HOGENOM" id="CLU_001570_14_11_1"/>
<dbReference type="Gene3D" id="1.10.630.10">
    <property type="entry name" value="Cytochrome P450"/>
    <property type="match status" value="1"/>
</dbReference>
<dbReference type="VEuPathDB" id="FungiDB:TSTA_016940"/>
<keyword evidence="4 8" id="KW-0479">Metal-binding</keyword>
<reference evidence="12" key="1">
    <citation type="journal article" date="2015" name="Genome Announc.">
        <title>Genome sequence of the AIDS-associated pathogen Penicillium marneffei (ATCC18224) and its near taxonomic relative Talaromyces stipitatus (ATCC10500).</title>
        <authorList>
            <person name="Nierman W.C."/>
            <person name="Fedorova-Abrams N.D."/>
            <person name="Andrianopoulos A."/>
        </authorList>
    </citation>
    <scope>NUCLEOTIDE SEQUENCE [LARGE SCALE GENOMIC DNA]</scope>
    <source>
        <strain evidence="12">ATCC 10500 / CBS 375.48 / QM 6759 / NRRL 1006</strain>
    </source>
</reference>
<keyword evidence="5 9" id="KW-0560">Oxidoreductase</keyword>
<evidence type="ECO:0000313" key="11">
    <source>
        <dbReference type="EMBL" id="EED16619.1"/>
    </source>
</evidence>
<feature type="transmembrane region" description="Helical" evidence="10">
    <location>
        <begin position="18"/>
        <end position="43"/>
    </location>
</feature>
<keyword evidence="12" id="KW-1185">Reference proteome</keyword>
<dbReference type="GO" id="GO:0016705">
    <property type="term" value="F:oxidoreductase activity, acting on paired donors, with incorporation or reduction of molecular oxygen"/>
    <property type="evidence" value="ECO:0007669"/>
    <property type="project" value="InterPro"/>
</dbReference>
<organism evidence="11 12">
    <name type="scientific">Talaromyces stipitatus (strain ATCC 10500 / CBS 375.48 / QM 6759 / NRRL 1006)</name>
    <name type="common">Penicillium stipitatum</name>
    <dbReference type="NCBI Taxonomy" id="441959"/>
    <lineage>
        <taxon>Eukaryota</taxon>
        <taxon>Fungi</taxon>
        <taxon>Dikarya</taxon>
        <taxon>Ascomycota</taxon>
        <taxon>Pezizomycotina</taxon>
        <taxon>Eurotiomycetes</taxon>
        <taxon>Eurotiomycetidae</taxon>
        <taxon>Eurotiales</taxon>
        <taxon>Trichocomaceae</taxon>
        <taxon>Talaromyces</taxon>
        <taxon>Talaromyces sect. Talaromyces</taxon>
    </lineage>
</organism>
<evidence type="ECO:0000256" key="9">
    <source>
        <dbReference type="RuleBase" id="RU000461"/>
    </source>
</evidence>